<evidence type="ECO:0000313" key="4">
    <source>
        <dbReference type="EMBL" id="MDC7226066.1"/>
    </source>
</evidence>
<gene>
    <name evidence="4" type="ORF">PQJ61_04805</name>
</gene>
<keyword evidence="2" id="KW-0732">Signal</keyword>
<evidence type="ECO:0000256" key="2">
    <source>
        <dbReference type="SAM" id="SignalP"/>
    </source>
</evidence>
<feature type="domain" description="Organic solvent tolerance-like N-terminal" evidence="3">
    <location>
        <begin position="57"/>
        <end position="211"/>
    </location>
</feature>
<dbReference type="Gene3D" id="2.60.450.10">
    <property type="entry name" value="Lipopolysaccharide (LPS) transport protein A like domain"/>
    <property type="match status" value="2"/>
</dbReference>
<dbReference type="PANTHER" id="PTHR30189">
    <property type="entry name" value="LPS-ASSEMBLY PROTEIN"/>
    <property type="match status" value="1"/>
</dbReference>
<dbReference type="Proteomes" id="UP001221217">
    <property type="component" value="Unassembled WGS sequence"/>
</dbReference>
<dbReference type="Pfam" id="PF03968">
    <property type="entry name" value="LptD_N"/>
    <property type="match status" value="1"/>
</dbReference>
<dbReference type="EMBL" id="JAQQAL010000011">
    <property type="protein sequence ID" value="MDC7226066.1"/>
    <property type="molecule type" value="Genomic_DNA"/>
</dbReference>
<sequence>MNKRTILIICLMVLSGSICFSQADEAPKNQTPVEEEKDNTFRFSSNRTEAVLAKGREHTVLEGNAEIITGSREIRADRIDIYGEDFEIAVCSGNVNVFDQENDTTLVCENLKFNRETEVVIVEGYSELEDRKNELIAKSGFIEQKSREEFTILQIGVRILKISDGEIMSCRSEYAGFDQKNNILELTGMPRVYWKGDNYEASRIIVDLDTDEIKLEGNVRGSISSDE</sequence>
<dbReference type="GO" id="GO:1990351">
    <property type="term" value="C:transporter complex"/>
    <property type="evidence" value="ECO:0007669"/>
    <property type="project" value="TreeGrafter"/>
</dbReference>
<organism evidence="4 5">
    <name type="scientific">Candidatus Thalassospirochaeta sargassi</name>
    <dbReference type="NCBI Taxonomy" id="3119039"/>
    <lineage>
        <taxon>Bacteria</taxon>
        <taxon>Pseudomonadati</taxon>
        <taxon>Spirochaetota</taxon>
        <taxon>Spirochaetia</taxon>
        <taxon>Spirochaetales</taxon>
        <taxon>Spirochaetaceae</taxon>
        <taxon>Candidatus Thalassospirochaeta</taxon>
    </lineage>
</organism>
<proteinExistence type="predicted"/>
<dbReference type="InterPro" id="IPR050218">
    <property type="entry name" value="LptD"/>
</dbReference>
<reference evidence="4 5" key="1">
    <citation type="submission" date="2022-12" db="EMBL/GenBank/DDBJ databases">
        <title>Metagenome assembled genome from gulf of manar.</title>
        <authorList>
            <person name="Kohli P."/>
            <person name="Pk S."/>
            <person name="Venkata Ramana C."/>
            <person name="Sasikala C."/>
        </authorList>
    </citation>
    <scope>NUCLEOTIDE SEQUENCE [LARGE SCALE GENOMIC DNA]</scope>
    <source>
        <strain evidence="4">JB008</strain>
    </source>
</reference>
<evidence type="ECO:0000259" key="3">
    <source>
        <dbReference type="Pfam" id="PF03968"/>
    </source>
</evidence>
<keyword evidence="1" id="KW-0472">Membrane</keyword>
<evidence type="ECO:0000256" key="1">
    <source>
        <dbReference type="ARBA" id="ARBA00023237"/>
    </source>
</evidence>
<dbReference type="GO" id="GO:0009279">
    <property type="term" value="C:cell outer membrane"/>
    <property type="evidence" value="ECO:0007669"/>
    <property type="project" value="TreeGrafter"/>
</dbReference>
<name>A0AAJ1MJR8_9SPIO</name>
<dbReference type="AlphaFoldDB" id="A0AAJ1MJR8"/>
<feature type="chain" id="PRO_5042609158" evidence="2">
    <location>
        <begin position="24"/>
        <end position="227"/>
    </location>
</feature>
<comment type="caution">
    <text evidence="4">The sequence shown here is derived from an EMBL/GenBank/DDBJ whole genome shotgun (WGS) entry which is preliminary data.</text>
</comment>
<dbReference type="InterPro" id="IPR005653">
    <property type="entry name" value="OstA-like_N"/>
</dbReference>
<keyword evidence="1" id="KW-0998">Cell outer membrane</keyword>
<accession>A0AAJ1MJR8</accession>
<protein>
    <submittedName>
        <fullName evidence="4">LptA/OstA family protein</fullName>
    </submittedName>
</protein>
<feature type="signal peptide" evidence="2">
    <location>
        <begin position="1"/>
        <end position="23"/>
    </location>
</feature>
<evidence type="ECO:0000313" key="5">
    <source>
        <dbReference type="Proteomes" id="UP001221217"/>
    </source>
</evidence>
<dbReference type="PANTHER" id="PTHR30189:SF1">
    <property type="entry name" value="LPS-ASSEMBLY PROTEIN LPTD"/>
    <property type="match status" value="1"/>
</dbReference>